<dbReference type="STRING" id="264951.A0A443HZC8"/>
<dbReference type="VEuPathDB" id="FungiDB:C8Q69DRAFT_486018"/>
<dbReference type="PANTHER" id="PTHR38049">
    <property type="entry name" value="RICIN B LECTIN DOMAIN-CONTAINING PROTEIN"/>
    <property type="match status" value="1"/>
</dbReference>
<feature type="region of interest" description="Disordered" evidence="1">
    <location>
        <begin position="192"/>
        <end position="241"/>
    </location>
</feature>
<proteinExistence type="predicted"/>
<accession>A0A443HZC8</accession>
<dbReference type="RefSeq" id="XP_028486847.1">
    <property type="nucleotide sequence ID" value="XM_028631870.1"/>
</dbReference>
<dbReference type="Proteomes" id="UP000283841">
    <property type="component" value="Unassembled WGS sequence"/>
</dbReference>
<keyword evidence="2" id="KW-0732">Signal</keyword>
<comment type="caution">
    <text evidence="3">The sequence shown here is derived from an EMBL/GenBank/DDBJ whole genome shotgun (WGS) entry which is preliminary data.</text>
</comment>
<dbReference type="AlphaFoldDB" id="A0A443HZC8"/>
<gene>
    <name evidence="3" type="ORF">C8Q69DRAFT_486018</name>
</gene>
<evidence type="ECO:0000256" key="1">
    <source>
        <dbReference type="SAM" id="MobiDB-lite"/>
    </source>
</evidence>
<dbReference type="EMBL" id="RCNU01000003">
    <property type="protein sequence ID" value="RWQ97202.1"/>
    <property type="molecule type" value="Genomic_DNA"/>
</dbReference>
<dbReference type="GeneID" id="39601147"/>
<evidence type="ECO:0000256" key="2">
    <source>
        <dbReference type="SAM" id="SignalP"/>
    </source>
</evidence>
<protein>
    <submittedName>
        <fullName evidence="3">Uncharacterized protein</fullName>
    </submittedName>
</protein>
<evidence type="ECO:0000313" key="4">
    <source>
        <dbReference type="Proteomes" id="UP000283841"/>
    </source>
</evidence>
<feature type="chain" id="PRO_5019056542" evidence="2">
    <location>
        <begin position="22"/>
        <end position="241"/>
    </location>
</feature>
<sequence length="241" mass="27395">MVLSMLVALTTAPALLGTAEAIRQGQSKDRREEHRARRCNLIVTCVKSCIRSREIDSRQVVLKDNKTSQPQETQFGHPFAGYYLPYPDEKYEGLVSTIVDEPPVLNWIYVDKDTYEVKYGIRAQAQPNIHGPFDCTRKDRRVILEGWEGFVAVEEEEGLWALYFDRDDNGLKGKVKPGTRVLEIELTRKEKRISKQKTSTSGRDNRLSWAGPKAKTSTSTNAELSVPNGIPGTRKRRWSNI</sequence>
<keyword evidence="4" id="KW-1185">Reference proteome</keyword>
<name>A0A443HZC8_BYSSP</name>
<evidence type="ECO:0000313" key="3">
    <source>
        <dbReference type="EMBL" id="RWQ97202.1"/>
    </source>
</evidence>
<organism evidence="3 4">
    <name type="scientific">Byssochlamys spectabilis</name>
    <name type="common">Paecilomyces variotii</name>
    <dbReference type="NCBI Taxonomy" id="264951"/>
    <lineage>
        <taxon>Eukaryota</taxon>
        <taxon>Fungi</taxon>
        <taxon>Dikarya</taxon>
        <taxon>Ascomycota</taxon>
        <taxon>Pezizomycotina</taxon>
        <taxon>Eurotiomycetes</taxon>
        <taxon>Eurotiomycetidae</taxon>
        <taxon>Eurotiales</taxon>
        <taxon>Thermoascaceae</taxon>
        <taxon>Paecilomyces</taxon>
    </lineage>
</organism>
<dbReference type="PANTHER" id="PTHR38049:SF2">
    <property type="entry name" value="RICIN B LECTIN DOMAIN-CONTAINING PROTEIN"/>
    <property type="match status" value="1"/>
</dbReference>
<feature type="signal peptide" evidence="2">
    <location>
        <begin position="1"/>
        <end position="21"/>
    </location>
</feature>
<reference evidence="3 4" key="1">
    <citation type="journal article" date="2018" name="Front. Microbiol.">
        <title>Genomic and genetic insights into a cosmopolitan fungus, Paecilomyces variotii (Eurotiales).</title>
        <authorList>
            <person name="Urquhart A.S."/>
            <person name="Mondo S.J."/>
            <person name="Makela M.R."/>
            <person name="Hane J.K."/>
            <person name="Wiebenga A."/>
            <person name="He G."/>
            <person name="Mihaltcheva S."/>
            <person name="Pangilinan J."/>
            <person name="Lipzen A."/>
            <person name="Barry K."/>
            <person name="de Vries R.P."/>
            <person name="Grigoriev I.V."/>
            <person name="Idnurm A."/>
        </authorList>
    </citation>
    <scope>NUCLEOTIDE SEQUENCE [LARGE SCALE GENOMIC DNA]</scope>
    <source>
        <strain evidence="3 4">CBS 101075</strain>
    </source>
</reference>